<gene>
    <name evidence="2" type="ORF">AAH991_27180</name>
</gene>
<keyword evidence="3" id="KW-1185">Reference proteome</keyword>
<comment type="caution">
    <text evidence="2">The sequence shown here is derived from an EMBL/GenBank/DDBJ whole genome shotgun (WGS) entry which is preliminary data.</text>
</comment>
<proteinExistence type="predicted"/>
<reference evidence="2 3" key="1">
    <citation type="submission" date="2024-05" db="EMBL/GenBank/DDBJ databases">
        <title>Microbispora sp.ZYX-F-249.</title>
        <authorList>
            <person name="Xie H."/>
        </authorList>
    </citation>
    <scope>NUCLEOTIDE SEQUENCE [LARGE SCALE GENOMIC DNA]</scope>
    <source>
        <strain evidence="2 3">ZYX-F-249</strain>
    </source>
</reference>
<sequence>MTRHPPEIPEFRDVRQDDDTGRWHAVHVRTGKPIEAATFSGLERMAAAVRIAAGLKSAGRSWPDGAPVTATQEAAFTRMADTARRARERLMARPAEADQ</sequence>
<name>A0ABV0AU65_9ACTN</name>
<evidence type="ECO:0008006" key="4">
    <source>
        <dbReference type="Google" id="ProtNLM"/>
    </source>
</evidence>
<dbReference type="EMBL" id="JBDJAW010000026">
    <property type="protein sequence ID" value="MEN3538822.1"/>
    <property type="molecule type" value="Genomic_DNA"/>
</dbReference>
<dbReference type="Proteomes" id="UP001447516">
    <property type="component" value="Unassembled WGS sequence"/>
</dbReference>
<evidence type="ECO:0000256" key="1">
    <source>
        <dbReference type="SAM" id="MobiDB-lite"/>
    </source>
</evidence>
<dbReference type="RefSeq" id="WP_346228743.1">
    <property type="nucleotide sequence ID" value="NZ_JBDJAW010000026.1"/>
</dbReference>
<organism evidence="2 3">
    <name type="scientific">Microbispora maris</name>
    <dbReference type="NCBI Taxonomy" id="3144104"/>
    <lineage>
        <taxon>Bacteria</taxon>
        <taxon>Bacillati</taxon>
        <taxon>Actinomycetota</taxon>
        <taxon>Actinomycetes</taxon>
        <taxon>Streptosporangiales</taxon>
        <taxon>Streptosporangiaceae</taxon>
        <taxon>Microbispora</taxon>
    </lineage>
</organism>
<evidence type="ECO:0000313" key="3">
    <source>
        <dbReference type="Proteomes" id="UP001447516"/>
    </source>
</evidence>
<accession>A0ABV0AU65</accession>
<protein>
    <recommendedName>
        <fullName evidence="4">DUF2188 domain-containing protein</fullName>
    </recommendedName>
</protein>
<feature type="region of interest" description="Disordered" evidence="1">
    <location>
        <begin position="1"/>
        <end position="22"/>
    </location>
</feature>
<evidence type="ECO:0000313" key="2">
    <source>
        <dbReference type="EMBL" id="MEN3538822.1"/>
    </source>
</evidence>